<sequence>MQDYGGQMLFLTALPEWAAYLVPILAATWTVCMAGVALGKTGRNPLWALLGFFPYVLTLGLWIVAFTRWPRQAVPAAPDAGRDGEQDTGRD</sequence>
<accession>A0ABW2KZU6</accession>
<reference evidence="3" key="1">
    <citation type="journal article" date="2019" name="Int. J. Syst. Evol. Microbiol.">
        <title>The Global Catalogue of Microorganisms (GCM) 10K type strain sequencing project: providing services to taxonomists for standard genome sequencing and annotation.</title>
        <authorList>
            <consortium name="The Broad Institute Genomics Platform"/>
            <consortium name="The Broad Institute Genome Sequencing Center for Infectious Disease"/>
            <person name="Wu L."/>
            <person name="Ma J."/>
        </authorList>
    </citation>
    <scope>NUCLEOTIDE SEQUENCE [LARGE SCALE GENOMIC DNA]</scope>
    <source>
        <strain evidence="3">CGMCC 1.16275</strain>
    </source>
</reference>
<evidence type="ECO:0000313" key="3">
    <source>
        <dbReference type="Proteomes" id="UP001596456"/>
    </source>
</evidence>
<keyword evidence="1" id="KW-0812">Transmembrane</keyword>
<protein>
    <recommendedName>
        <fullName evidence="4">Superinfection immunity protein</fullName>
    </recommendedName>
</protein>
<evidence type="ECO:0008006" key="4">
    <source>
        <dbReference type="Google" id="ProtNLM"/>
    </source>
</evidence>
<proteinExistence type="predicted"/>
<feature type="transmembrane region" description="Helical" evidence="1">
    <location>
        <begin position="46"/>
        <end position="65"/>
    </location>
</feature>
<name>A0ABW2KZU6_9PROT</name>
<comment type="caution">
    <text evidence="2">The sequence shown here is derived from an EMBL/GenBank/DDBJ whole genome shotgun (WGS) entry which is preliminary data.</text>
</comment>
<evidence type="ECO:0000256" key="1">
    <source>
        <dbReference type="SAM" id="Phobius"/>
    </source>
</evidence>
<keyword evidence="1" id="KW-0472">Membrane</keyword>
<dbReference type="RefSeq" id="WP_377360412.1">
    <property type="nucleotide sequence ID" value="NZ_JBHTCM010000022.1"/>
</dbReference>
<feature type="transmembrane region" description="Helical" evidence="1">
    <location>
        <begin position="17"/>
        <end position="39"/>
    </location>
</feature>
<dbReference type="EMBL" id="JBHTCM010000022">
    <property type="protein sequence ID" value="MFC7334870.1"/>
    <property type="molecule type" value="Genomic_DNA"/>
</dbReference>
<gene>
    <name evidence="2" type="ORF">ACFQPS_17025</name>
</gene>
<keyword evidence="3" id="KW-1185">Reference proteome</keyword>
<organism evidence="2 3">
    <name type="scientific">Rhodocista pekingensis</name>
    <dbReference type="NCBI Taxonomy" id="201185"/>
    <lineage>
        <taxon>Bacteria</taxon>
        <taxon>Pseudomonadati</taxon>
        <taxon>Pseudomonadota</taxon>
        <taxon>Alphaproteobacteria</taxon>
        <taxon>Rhodospirillales</taxon>
        <taxon>Azospirillaceae</taxon>
        <taxon>Rhodocista</taxon>
    </lineage>
</organism>
<dbReference type="Proteomes" id="UP001596456">
    <property type="component" value="Unassembled WGS sequence"/>
</dbReference>
<keyword evidence="1" id="KW-1133">Transmembrane helix</keyword>
<evidence type="ECO:0000313" key="2">
    <source>
        <dbReference type="EMBL" id="MFC7334870.1"/>
    </source>
</evidence>